<evidence type="ECO:0000313" key="3">
    <source>
        <dbReference type="EMBL" id="KAH8999751.1"/>
    </source>
</evidence>
<evidence type="ECO:0000313" key="4">
    <source>
        <dbReference type="Proteomes" id="UP001201163"/>
    </source>
</evidence>
<proteinExistence type="predicted"/>
<protein>
    <submittedName>
        <fullName evidence="3">Uncharacterized protein</fullName>
    </submittedName>
</protein>
<name>A0AAD4QEY1_9AGAM</name>
<comment type="caution">
    <text evidence="3">The sequence shown here is derived from an EMBL/GenBank/DDBJ whole genome shotgun (WGS) entry which is preliminary data.</text>
</comment>
<sequence length="208" mass="22429">MCLALSFALASFISPPSSHHPPTIAHAPGKYYDDNDDPFILRWQSYPFYPHRLSRFAPLVTAKTRTESLARSHPAQLRSLSVQSHSPRLADSSFPFTASPNSVAAVSHPPTAQHLVSQVLKSQEPPVLYEVSSAPLAPRLPHASPAPAAWPCIYFDFALTLVTQSDLVSTPLNSSATITTHTRKVRNKAEDLGSGQNGIPNAGDASAQ</sequence>
<evidence type="ECO:0000256" key="1">
    <source>
        <dbReference type="SAM" id="MobiDB-lite"/>
    </source>
</evidence>
<keyword evidence="4" id="KW-1185">Reference proteome</keyword>
<evidence type="ECO:0000256" key="2">
    <source>
        <dbReference type="SAM" id="SignalP"/>
    </source>
</evidence>
<keyword evidence="2" id="KW-0732">Signal</keyword>
<feature type="signal peptide" evidence="2">
    <location>
        <begin position="1"/>
        <end position="18"/>
    </location>
</feature>
<dbReference type="Proteomes" id="UP001201163">
    <property type="component" value="Unassembled WGS sequence"/>
</dbReference>
<dbReference type="EMBL" id="JAKELL010000003">
    <property type="protein sequence ID" value="KAH8999751.1"/>
    <property type="molecule type" value="Genomic_DNA"/>
</dbReference>
<feature type="chain" id="PRO_5042136289" evidence="2">
    <location>
        <begin position="19"/>
        <end position="208"/>
    </location>
</feature>
<reference evidence="3" key="1">
    <citation type="submission" date="2022-01" db="EMBL/GenBank/DDBJ databases">
        <title>Comparative genomics reveals a dynamic genome evolution in the ectomycorrhizal milk-cap (Lactarius) mushrooms.</title>
        <authorList>
            <consortium name="DOE Joint Genome Institute"/>
            <person name="Lebreton A."/>
            <person name="Tang N."/>
            <person name="Kuo A."/>
            <person name="LaButti K."/>
            <person name="Drula E."/>
            <person name="Barry K."/>
            <person name="Clum A."/>
            <person name="Lipzen A."/>
            <person name="Mousain D."/>
            <person name="Ng V."/>
            <person name="Wang R."/>
            <person name="Wang X."/>
            <person name="Dai Y."/>
            <person name="Henrissat B."/>
            <person name="Grigoriev I.V."/>
            <person name="Guerin-Laguette A."/>
            <person name="Yu F."/>
            <person name="Martin F.M."/>
        </authorList>
    </citation>
    <scope>NUCLEOTIDE SEQUENCE</scope>
    <source>
        <strain evidence="3">QP</strain>
    </source>
</reference>
<dbReference type="AlphaFoldDB" id="A0AAD4QEY1"/>
<organism evidence="3 4">
    <name type="scientific">Lactarius akahatsu</name>
    <dbReference type="NCBI Taxonomy" id="416441"/>
    <lineage>
        <taxon>Eukaryota</taxon>
        <taxon>Fungi</taxon>
        <taxon>Dikarya</taxon>
        <taxon>Basidiomycota</taxon>
        <taxon>Agaricomycotina</taxon>
        <taxon>Agaricomycetes</taxon>
        <taxon>Russulales</taxon>
        <taxon>Russulaceae</taxon>
        <taxon>Lactarius</taxon>
    </lineage>
</organism>
<feature type="region of interest" description="Disordered" evidence="1">
    <location>
        <begin position="183"/>
        <end position="208"/>
    </location>
</feature>
<gene>
    <name evidence="3" type="ORF">EDB92DRAFT_1940569</name>
</gene>
<accession>A0AAD4QEY1</accession>